<name>A0A1I4L3S7_9BACI</name>
<dbReference type="RefSeq" id="WP_175495385.1">
    <property type="nucleotide sequence ID" value="NZ_FOTR01000004.1"/>
</dbReference>
<gene>
    <name evidence="1" type="ORF">SAMN04487943_104333</name>
</gene>
<dbReference type="Proteomes" id="UP000198565">
    <property type="component" value="Unassembled WGS sequence"/>
</dbReference>
<evidence type="ECO:0000313" key="2">
    <source>
        <dbReference type="Proteomes" id="UP000198565"/>
    </source>
</evidence>
<protein>
    <submittedName>
        <fullName evidence="1">Uncharacterized protein</fullName>
    </submittedName>
</protein>
<dbReference type="STRING" id="334253.SAMN04487943_104333"/>
<dbReference type="AlphaFoldDB" id="A0A1I4L3S7"/>
<dbReference type="EMBL" id="FOTR01000004">
    <property type="protein sequence ID" value="SFL85698.1"/>
    <property type="molecule type" value="Genomic_DNA"/>
</dbReference>
<organism evidence="1 2">
    <name type="scientific">Gracilibacillus orientalis</name>
    <dbReference type="NCBI Taxonomy" id="334253"/>
    <lineage>
        <taxon>Bacteria</taxon>
        <taxon>Bacillati</taxon>
        <taxon>Bacillota</taxon>
        <taxon>Bacilli</taxon>
        <taxon>Bacillales</taxon>
        <taxon>Bacillaceae</taxon>
        <taxon>Gracilibacillus</taxon>
    </lineage>
</organism>
<reference evidence="2" key="1">
    <citation type="submission" date="2016-10" db="EMBL/GenBank/DDBJ databases">
        <authorList>
            <person name="Varghese N."/>
            <person name="Submissions S."/>
        </authorList>
    </citation>
    <scope>NUCLEOTIDE SEQUENCE [LARGE SCALE GENOMIC DNA]</scope>
    <source>
        <strain evidence="2">CGMCC 1.4250</strain>
    </source>
</reference>
<evidence type="ECO:0000313" key="1">
    <source>
        <dbReference type="EMBL" id="SFL85698.1"/>
    </source>
</evidence>
<proteinExistence type="predicted"/>
<accession>A0A1I4L3S7</accession>
<sequence>MSTNHEIFTKEDCEKKLGELMELVEDIEQQWELKTTKGIPDQYWVLNDIYKKEGA</sequence>
<keyword evidence="2" id="KW-1185">Reference proteome</keyword>